<feature type="non-terminal residue" evidence="5">
    <location>
        <position position="1"/>
    </location>
</feature>
<dbReference type="EMBL" id="LAZR01006510">
    <property type="protein sequence ID" value="KKM91616.1"/>
    <property type="molecule type" value="Genomic_DNA"/>
</dbReference>
<feature type="compositionally biased region" description="Low complexity" evidence="2">
    <location>
        <begin position="77"/>
        <end position="90"/>
    </location>
</feature>
<feature type="compositionally biased region" description="Pro residues" evidence="2">
    <location>
        <begin position="105"/>
        <end position="120"/>
    </location>
</feature>
<comment type="caution">
    <text evidence="5">The sequence shown here is derived from an EMBL/GenBank/DDBJ whole genome shotgun (WGS) entry which is preliminary data.</text>
</comment>
<feature type="non-terminal residue" evidence="5">
    <location>
        <position position="1816"/>
    </location>
</feature>
<sequence>QLGPALRVAARIGWLALVEGVQELGQQWLQNLIAREVHTPDQRLTEGLIPAGGLGAGVGAIAETLATPFRRRGGGPPSAKGAKPAPEAAPTLEDIEERLDRTEAPAPPPTAPETQPPPAPTATAAEPGPEIATTEEPTQARPEAITPERVLEARAEEQAAQPEFRGTTIREPEAAPTAPGRPAERGEPFERPQAPVEPEAAPVAPEPTPALIEGVPSTVYRGYGRTDKGAVYAGPAEPILGPGRYYAFTPEAAKEFGPETEQIEFAPKNPLVIRSDEEWRALIKEAGWKFPNPFGQELTLVNQDISRLQEIIRARGYDAVVTWDDTTQTDTDRFGNVIKNLRNVFGQPQAFQFGLEAAPVPAEEPAAEAEPEPDLSNWVAARLQSGETIDAKGLFEAAAGYFGGTAGEGKFDPRDAYDALEAGVNMHLSRTRAHIPKGAVDKAQADVAALREMSRALPTQSRRTTETTAFQQFSTPPEYAYLAAWVANIGSKDSVLEPSAGTGTLASFARLAGAERVVVNELAERRADVLRAQRFDKVYVEDAAQLNNILPKGEIPTVVVMNPPFSATAGRTSTKDTSTGATHVKQALLRLADGGRLVAILGRGMKPGAAIYQRFLSDLGANYRHAGGTTVQANLGIPGKVYQKHGTSFETRLLVIDKVPAPAGHEPLISGVGSLESAIETLEEVRDGRIPATERAPAEPEGPEVAPEGEGAAEPGVAVPGPTPDRGPERGPVGPPGGAVARPEPEARDEGPEPGPGRPEGGVPVPGEPPDRRGDGTGPGRLGPVDTRAEAAQAEFTEGLYAAYRPVHVEIKGAKPHPDIIMETAAMAAVDPPLPTYQFDLPKGIITQGKLSDIQLEAVVYAGQAHAKMLPAVEDETAMRRGFFLGDGTGVGKGRVVAAIILDNWRQGRKRAVWFTKNDTELFSAARRDLDAVGAGKVPAFLFPQAKKAMIGDGVLVASYAKLSREDRRKQLEAWLGKDFDGVFVFDEAHKMGNAIETKGARGKSKPSKVALAGIEVQQTFPNARVVYASATGATEIKNLAYAERLGLWGRGTAFNDKRDFIEEMNAGGVAALEVVARDLKSYGLYLSRNLSYDGVKYRRLVHDLSPAQTALYDDMAEAWQGVLKDVEAALGDTGGGGPAKAAALSAFWGANQRFFNQVLNSLQMPSVIDAMEKDIAAGHSPVLQLVNTNEAAQERALDTREEGQALEDIDLTPFEMLVGFVEKSFPVRQWEDYTDEDGNLRQRPVVDSEGNPVLNAEAVKKRDALVAKLRTMKNAVPLGPLDLVVQHFGHENVAELTGRGRRIVFKGGERILQKLGKTFRSKELRAFWDDKKQIVIFSDAAGTGIDLHAGKDFKNQRLRMHYLIQAGWRADNAVQGFGRSHRSYQAQPPEFILASTNVKGQKRFITTIARRLGNLGALTKGEAKAGSGEMFRPEDNLEGPLARAAFYNLIVDMDAGKIESWTLDRFEAATGLKLRTAEGAVVRTVPEISRFLNRVLSLTVNEQNEIFDEFETRLAQQSEIARQKGELDVGVEVYRADRIIEEERRLVRTDEETGATTTYIKLREFNKTKPRTWAGLQKGFGIEGYARNKRSKRIWAVTAGFEETGADGNRVVWKRLVGVNSSQLVESSRIRRDTYDRVDAKEAQEAWDAEVEATPEFRDKPLHMITGALLPVWDRVPSTGTINRLKTETGAQHLGRVVSGKNIRSTLKNLGAFEKPTLTPAQAVDAILKKDDRLELSNAWTLKRSLQGGEHRIEIVGPRYGDTRTLQGEGVLVETVAYRDRFFIPNAKVMATVTEFREIVGILGEETEEDPDITE</sequence>
<evidence type="ECO:0008006" key="6">
    <source>
        <dbReference type="Google" id="ProtNLM"/>
    </source>
</evidence>
<comment type="similarity">
    <text evidence="1">Belongs to the SBNO family.</text>
</comment>
<feature type="domain" description="Strawberry notch AAA" evidence="4">
    <location>
        <begin position="816"/>
        <end position="1114"/>
    </location>
</feature>
<evidence type="ECO:0000259" key="4">
    <source>
        <dbReference type="Pfam" id="PF13872"/>
    </source>
</evidence>
<dbReference type="Pfam" id="PF13871">
    <property type="entry name" value="Helicase_C_4"/>
    <property type="match status" value="1"/>
</dbReference>
<gene>
    <name evidence="5" type="ORF">LCGC14_1226750</name>
</gene>
<protein>
    <recommendedName>
        <fullName evidence="6">Helicase ATP-binding domain-containing protein</fullName>
    </recommendedName>
</protein>
<dbReference type="Pfam" id="PF13872">
    <property type="entry name" value="AAA_34"/>
    <property type="match status" value="1"/>
</dbReference>
<evidence type="ECO:0000256" key="1">
    <source>
        <dbReference type="ARBA" id="ARBA00006992"/>
    </source>
</evidence>
<proteinExistence type="inferred from homology"/>
<dbReference type="CDD" id="cd02440">
    <property type="entry name" value="AdoMet_MTases"/>
    <property type="match status" value="1"/>
</dbReference>
<feature type="compositionally biased region" description="Low complexity" evidence="2">
    <location>
        <begin position="703"/>
        <end position="720"/>
    </location>
</feature>
<evidence type="ECO:0000313" key="5">
    <source>
        <dbReference type="EMBL" id="KKM91616.1"/>
    </source>
</evidence>
<dbReference type="SUPFAM" id="SSF53335">
    <property type="entry name" value="S-adenosyl-L-methionine-dependent methyltransferases"/>
    <property type="match status" value="1"/>
</dbReference>
<dbReference type="InterPro" id="IPR026937">
    <property type="entry name" value="SBNO_Helicase_C_dom"/>
</dbReference>
<feature type="compositionally biased region" description="Low complexity" evidence="2">
    <location>
        <begin position="121"/>
        <end position="137"/>
    </location>
</feature>
<organism evidence="5">
    <name type="scientific">marine sediment metagenome</name>
    <dbReference type="NCBI Taxonomy" id="412755"/>
    <lineage>
        <taxon>unclassified sequences</taxon>
        <taxon>metagenomes</taxon>
        <taxon>ecological metagenomes</taxon>
    </lineage>
</organism>
<dbReference type="InterPro" id="IPR027417">
    <property type="entry name" value="P-loop_NTPase"/>
</dbReference>
<feature type="domain" description="Strawberry notch helicase C" evidence="3">
    <location>
        <begin position="1281"/>
        <end position="1533"/>
    </location>
</feature>
<feature type="region of interest" description="Disordered" evidence="2">
    <location>
        <begin position="102"/>
        <end position="212"/>
    </location>
</feature>
<dbReference type="InterPro" id="IPR039187">
    <property type="entry name" value="SNO_AAA"/>
</dbReference>
<feature type="region of interest" description="Disordered" evidence="2">
    <location>
        <begin position="68"/>
        <end position="90"/>
    </location>
</feature>
<dbReference type="InterPro" id="IPR026741">
    <property type="entry name" value="SNO"/>
</dbReference>
<feature type="compositionally biased region" description="Low complexity" evidence="2">
    <location>
        <begin position="192"/>
        <end position="203"/>
    </location>
</feature>
<name>A0A0F9LWV0_9ZZZZ</name>
<dbReference type="SUPFAM" id="SSF52540">
    <property type="entry name" value="P-loop containing nucleoside triphosphate hydrolases"/>
    <property type="match status" value="2"/>
</dbReference>
<dbReference type="InterPro" id="IPR029063">
    <property type="entry name" value="SAM-dependent_MTases_sf"/>
</dbReference>
<evidence type="ECO:0000259" key="3">
    <source>
        <dbReference type="Pfam" id="PF13871"/>
    </source>
</evidence>
<reference evidence="5" key="1">
    <citation type="journal article" date="2015" name="Nature">
        <title>Complex archaea that bridge the gap between prokaryotes and eukaryotes.</title>
        <authorList>
            <person name="Spang A."/>
            <person name="Saw J.H."/>
            <person name="Jorgensen S.L."/>
            <person name="Zaremba-Niedzwiedzka K."/>
            <person name="Martijn J."/>
            <person name="Lind A.E."/>
            <person name="van Eijk R."/>
            <person name="Schleper C."/>
            <person name="Guy L."/>
            <person name="Ettema T.J."/>
        </authorList>
    </citation>
    <scope>NUCLEOTIDE SEQUENCE</scope>
</reference>
<evidence type="ECO:0000256" key="2">
    <source>
        <dbReference type="SAM" id="MobiDB-lite"/>
    </source>
</evidence>
<dbReference type="PANTHER" id="PTHR12706">
    <property type="entry name" value="STRAWBERRY NOTCH-RELATED"/>
    <property type="match status" value="1"/>
</dbReference>
<dbReference type="GO" id="GO:0006355">
    <property type="term" value="P:regulation of DNA-templated transcription"/>
    <property type="evidence" value="ECO:0007669"/>
    <property type="project" value="InterPro"/>
</dbReference>
<dbReference type="Gene3D" id="3.40.50.150">
    <property type="entry name" value="Vaccinia Virus protein VP39"/>
    <property type="match status" value="1"/>
</dbReference>
<accession>A0A0F9LWV0</accession>
<dbReference type="Gene3D" id="3.40.50.300">
    <property type="entry name" value="P-loop containing nucleotide triphosphate hydrolases"/>
    <property type="match status" value="1"/>
</dbReference>
<feature type="region of interest" description="Disordered" evidence="2">
    <location>
        <begin position="685"/>
        <end position="785"/>
    </location>
</feature>
<dbReference type="PANTHER" id="PTHR12706:SF30">
    <property type="entry name" value="PROTEIN STRAWBERRY NOTCH-RELATED"/>
    <property type="match status" value="1"/>
</dbReference>